<comment type="caution">
    <text evidence="1">The sequence shown here is derived from an EMBL/GenBank/DDBJ whole genome shotgun (WGS) entry which is preliminary data.</text>
</comment>
<dbReference type="RefSeq" id="WP_081183430.1">
    <property type="nucleotide sequence ID" value="NZ_MJEB01000070.1"/>
</dbReference>
<gene>
    <name evidence="1" type="ORF">BH747_06200</name>
</gene>
<protein>
    <submittedName>
        <fullName evidence="1">Uncharacterized protein</fullName>
    </submittedName>
</protein>
<dbReference type="STRING" id="112904.BH747_06200"/>
<organism evidence="1 2">
    <name type="scientific">Enterococcus villorum</name>
    <dbReference type="NCBI Taxonomy" id="112904"/>
    <lineage>
        <taxon>Bacteria</taxon>
        <taxon>Bacillati</taxon>
        <taxon>Bacillota</taxon>
        <taxon>Bacilli</taxon>
        <taxon>Lactobacillales</taxon>
        <taxon>Enterococcaceae</taxon>
        <taxon>Enterococcus</taxon>
    </lineage>
</organism>
<dbReference type="EMBL" id="MJEA01000004">
    <property type="protein sequence ID" value="OQO70641.1"/>
    <property type="molecule type" value="Genomic_DNA"/>
</dbReference>
<dbReference type="AlphaFoldDB" id="A0A1V8YGR2"/>
<evidence type="ECO:0000313" key="1">
    <source>
        <dbReference type="EMBL" id="OQO70641.1"/>
    </source>
</evidence>
<sequence>MEDQIISWLKSKHKTKISISELISAWQMTQTQKLNLLGSMKHFKKLKRTYIEKDNQVQCCLVLG</sequence>
<proteinExistence type="predicted"/>
<accession>A0A1V8YGR2</accession>
<reference evidence="1 2" key="1">
    <citation type="journal article" date="2017" name="BMC Microbiol.">
        <title>Comparative genomics of Enterococcus spp. isolated from bovine feces.</title>
        <authorList>
            <person name="Beukers A.G."/>
            <person name="Zaheer R."/>
            <person name="Goji N."/>
            <person name="Amoako K.K."/>
            <person name="Chaves A.V."/>
            <person name="Ward M.P."/>
            <person name="McAllister T.A."/>
        </authorList>
    </citation>
    <scope>NUCLEOTIDE SEQUENCE [LARGE SCALE GENOMIC DNA]</scope>
    <source>
        <strain evidence="1 2">F1129D 143</strain>
    </source>
</reference>
<dbReference type="Proteomes" id="UP000192477">
    <property type="component" value="Unassembled WGS sequence"/>
</dbReference>
<evidence type="ECO:0000313" key="2">
    <source>
        <dbReference type="Proteomes" id="UP000192477"/>
    </source>
</evidence>
<name>A0A1V8YGR2_9ENTE</name>